<dbReference type="PANTHER" id="PTHR38590">
    <property type="entry name" value="BLL0828 PROTEIN"/>
    <property type="match status" value="1"/>
</dbReference>
<keyword evidence="3" id="KW-1185">Reference proteome</keyword>
<protein>
    <recommendedName>
        <fullName evidence="1">DUF559 domain-containing protein</fullName>
    </recommendedName>
</protein>
<dbReference type="Gene3D" id="3.40.960.10">
    <property type="entry name" value="VSR Endonuclease"/>
    <property type="match status" value="1"/>
</dbReference>
<dbReference type="PANTHER" id="PTHR38590:SF1">
    <property type="entry name" value="BLL0828 PROTEIN"/>
    <property type="match status" value="1"/>
</dbReference>
<reference evidence="2 3" key="1">
    <citation type="submission" date="2011-08" db="EMBL/GenBank/DDBJ databases">
        <title>The Genome Sequence of Selenomonas infelix ATCC 43532.</title>
        <authorList>
            <consortium name="The Broad Institute Genome Sequencing Platform"/>
            <person name="Earl A."/>
            <person name="Ward D."/>
            <person name="Feldgarden M."/>
            <person name="Gevers D."/>
            <person name="Izard J."/>
            <person name="Blanton J.M."/>
            <person name="Baranova O.V."/>
            <person name="Dewhirst F.E."/>
            <person name="Young S.K."/>
            <person name="Zeng Q."/>
            <person name="Gargeya S."/>
            <person name="Fitzgerald M."/>
            <person name="Haas B."/>
            <person name="Abouelleil A."/>
            <person name="Alvarado L."/>
            <person name="Arachchi H.M."/>
            <person name="Berlin A."/>
            <person name="Brown A."/>
            <person name="Chapman S.B."/>
            <person name="Chen Z."/>
            <person name="Dunbar C."/>
            <person name="Freedman E."/>
            <person name="Gearin G."/>
            <person name="Gellesch M."/>
            <person name="Goldberg J."/>
            <person name="Griggs A."/>
            <person name="Gujja S."/>
            <person name="Heiman D."/>
            <person name="Howarth C."/>
            <person name="Larson L."/>
            <person name="Lui A."/>
            <person name="MacDonald P.J.P."/>
            <person name="Montmayeur A."/>
            <person name="Murphy C."/>
            <person name="Neiman D."/>
            <person name="Pearson M."/>
            <person name="Priest M."/>
            <person name="Roberts A."/>
            <person name="Saif S."/>
            <person name="Shea T."/>
            <person name="Shenoy N."/>
            <person name="Sisk P."/>
            <person name="Stolte C."/>
            <person name="Sykes S."/>
            <person name="Wortman J."/>
            <person name="Nusbaum C."/>
            <person name="Birren B."/>
        </authorList>
    </citation>
    <scope>NUCLEOTIDE SEQUENCE [LARGE SCALE GENOMIC DNA]</scope>
    <source>
        <strain evidence="2 3">ATCC 43532</strain>
    </source>
</reference>
<organism evidence="2 3">
    <name type="scientific">Selenomonas infelix ATCC 43532</name>
    <dbReference type="NCBI Taxonomy" id="679201"/>
    <lineage>
        <taxon>Bacteria</taxon>
        <taxon>Bacillati</taxon>
        <taxon>Bacillota</taxon>
        <taxon>Negativicutes</taxon>
        <taxon>Selenomonadales</taxon>
        <taxon>Selenomonadaceae</taxon>
        <taxon>Selenomonas</taxon>
    </lineage>
</organism>
<comment type="caution">
    <text evidence="2">The sequence shown here is derived from an EMBL/GenBank/DDBJ whole genome shotgun (WGS) entry which is preliminary data.</text>
</comment>
<gene>
    <name evidence="2" type="ORF">HMPREF9334_01013</name>
</gene>
<feature type="domain" description="DUF559" evidence="1">
    <location>
        <begin position="7"/>
        <end position="111"/>
    </location>
</feature>
<dbReference type="InterPro" id="IPR007569">
    <property type="entry name" value="DUF559"/>
</dbReference>
<dbReference type="OrthoDB" id="9798754at2"/>
<accession>G5GP32</accession>
<dbReference type="PATRIC" id="fig|679201.3.peg.1026"/>
<evidence type="ECO:0000313" key="3">
    <source>
        <dbReference type="Proteomes" id="UP000004129"/>
    </source>
</evidence>
<dbReference type="eggNOG" id="COG2852">
    <property type="taxonomic scope" value="Bacteria"/>
</dbReference>
<sequence length="132" mass="15617">MRDYKTKTKQYAKELRQHMTPEERRLWYDFLSQNSCHFRRQQPIGNYIADFYAPSIRLVVEVDGSQHFEETGQRYDAARSEFLRQQGVRVLRFTNEQIQRRFPSVCEAVGRAIADIRAGKEIGDVEDDGHVY</sequence>
<proteinExistence type="predicted"/>
<dbReference type="EMBL" id="ACZM01000010">
    <property type="protein sequence ID" value="EHG21081.1"/>
    <property type="molecule type" value="Genomic_DNA"/>
</dbReference>
<name>G5GP32_9FIRM</name>
<dbReference type="HOGENOM" id="CLU_107928_1_0_9"/>
<dbReference type="RefSeq" id="WP_006692463.1">
    <property type="nucleotide sequence ID" value="NZ_JH376798.1"/>
</dbReference>
<dbReference type="STRING" id="679201.HMPREF9334_01013"/>
<dbReference type="InterPro" id="IPR011335">
    <property type="entry name" value="Restrct_endonuc-II-like"/>
</dbReference>
<evidence type="ECO:0000259" key="1">
    <source>
        <dbReference type="Pfam" id="PF04480"/>
    </source>
</evidence>
<dbReference type="AlphaFoldDB" id="G5GP32"/>
<dbReference type="InterPro" id="IPR047216">
    <property type="entry name" value="Endonuclease_DUF559_bact"/>
</dbReference>
<evidence type="ECO:0000313" key="2">
    <source>
        <dbReference type="EMBL" id="EHG21081.1"/>
    </source>
</evidence>
<dbReference type="SUPFAM" id="SSF52980">
    <property type="entry name" value="Restriction endonuclease-like"/>
    <property type="match status" value="1"/>
</dbReference>
<dbReference type="Pfam" id="PF04480">
    <property type="entry name" value="DUF559"/>
    <property type="match status" value="1"/>
</dbReference>
<dbReference type="CDD" id="cd01038">
    <property type="entry name" value="Endonuclease_DUF559"/>
    <property type="match status" value="1"/>
</dbReference>
<dbReference type="Proteomes" id="UP000004129">
    <property type="component" value="Unassembled WGS sequence"/>
</dbReference>